<dbReference type="Pfam" id="PF13400">
    <property type="entry name" value="Tad"/>
    <property type="match status" value="1"/>
</dbReference>
<keyword evidence="1" id="KW-0812">Transmembrane</keyword>
<evidence type="ECO:0000313" key="4">
    <source>
        <dbReference type="Proteomes" id="UP000185663"/>
    </source>
</evidence>
<accession>A0A1H1UGS0</accession>
<keyword evidence="4" id="KW-1185">Reference proteome</keyword>
<organism evidence="3 4">
    <name type="scientific">Paraoerskovia marina</name>
    <dbReference type="NCBI Taxonomy" id="545619"/>
    <lineage>
        <taxon>Bacteria</taxon>
        <taxon>Bacillati</taxon>
        <taxon>Actinomycetota</taxon>
        <taxon>Actinomycetes</taxon>
        <taxon>Micrococcales</taxon>
        <taxon>Cellulomonadaceae</taxon>
        <taxon>Paraoerskovia</taxon>
    </lineage>
</organism>
<feature type="transmembrane region" description="Helical" evidence="1">
    <location>
        <begin position="18"/>
        <end position="39"/>
    </location>
</feature>
<dbReference type="Proteomes" id="UP000185663">
    <property type="component" value="Chromosome I"/>
</dbReference>
<keyword evidence="1" id="KW-1133">Transmembrane helix</keyword>
<reference evidence="3 4" key="1">
    <citation type="submission" date="2016-10" db="EMBL/GenBank/DDBJ databases">
        <authorList>
            <person name="de Groot N.N."/>
        </authorList>
    </citation>
    <scope>NUCLEOTIDE SEQUENCE [LARGE SCALE GENOMIC DNA]</scope>
    <source>
        <strain evidence="3 4">DSM 22126</strain>
    </source>
</reference>
<dbReference type="eggNOG" id="ENOG50335SP">
    <property type="taxonomic scope" value="Bacteria"/>
</dbReference>
<feature type="domain" description="Putative Flp pilus-assembly TadG-like N-terminal" evidence="2">
    <location>
        <begin position="16"/>
        <end position="62"/>
    </location>
</feature>
<evidence type="ECO:0000256" key="1">
    <source>
        <dbReference type="SAM" id="Phobius"/>
    </source>
</evidence>
<dbReference type="EMBL" id="LT629776">
    <property type="protein sequence ID" value="SDS71734.1"/>
    <property type="molecule type" value="Genomic_DNA"/>
</dbReference>
<sequence>MTRACALCALPEGESGRIMLMTAAFVAFTLGLVIVVVSVTQVHLDRKRLLDLADATALAAADEVVATSVYDGLDGTPASTGGARLDPDDVETAAAAYLAAYAGSSTLTDVRLVEAGTPDGRSARVVLTARTWPAIVSPVTRGWSDGIDLTAVAAARAW</sequence>
<dbReference type="AlphaFoldDB" id="A0A1H1UGS0"/>
<keyword evidence="1" id="KW-0472">Membrane</keyword>
<evidence type="ECO:0000313" key="3">
    <source>
        <dbReference type="EMBL" id="SDS71734.1"/>
    </source>
</evidence>
<proteinExistence type="predicted"/>
<dbReference type="RefSeq" id="WP_083372514.1">
    <property type="nucleotide sequence ID" value="NZ_LT629776.1"/>
</dbReference>
<dbReference type="STRING" id="545619.SAMN04489860_2195"/>
<evidence type="ECO:0000259" key="2">
    <source>
        <dbReference type="Pfam" id="PF13400"/>
    </source>
</evidence>
<protein>
    <submittedName>
        <fullName evidence="3">Putative Flp pilus-assembly TadE/G-like</fullName>
    </submittedName>
</protein>
<gene>
    <name evidence="3" type="ORF">SAMN04489860_2195</name>
</gene>
<name>A0A1H1UGS0_9CELL</name>
<dbReference type="OrthoDB" id="4808490at2"/>
<dbReference type="InterPro" id="IPR028087">
    <property type="entry name" value="Tad_N"/>
</dbReference>